<protein>
    <submittedName>
        <fullName evidence="1">Uncharacterized protein</fullName>
    </submittedName>
</protein>
<dbReference type="EMBL" id="MN739949">
    <property type="protein sequence ID" value="QHT79520.1"/>
    <property type="molecule type" value="Genomic_DNA"/>
</dbReference>
<proteinExistence type="predicted"/>
<sequence>MSVKLKKCVSPCKGIVLNKCKLPFCNYVNKTRKYCTLNRKGYQLKQDERGCNIYPIKQKATTINRQKTKTNITAVLINKLKQAKERVFTRKVQALRKKHAEKRIKTFMLNPVVREKSTAMFLNSICSDSGVCIAFGQEASKIKKFFNNFTDFTYLHGPIKRIGVVSVNGFIYELAYKRQNYNAYAILKSTAAGDRDNLMYEYFVGTAVNVFSKHFPCFVETYGLFEYASYADWAALKDARPNKEHVLKNNLSLKPAPTFDNLNDGCIKSILQCILIQHLKQTDHLDKWVSIKRGVFINNDLIPILYILYFSLVSLATQFTHYDLHAQNVLLYVPDEDKYIEYVFHERQAGKVPRLVKFKSSFIPKIIDYGHSFYSLNAQDNSDKIYEKLCTINECKPRCGKNYGFGLMNSGDYHIKSRQNNVSHDLRLLAYLRNYIRNPLYKANKPIKDLFNSVVCTGEFGTPEIIASGLPAKINNISDALSSLSDMVMGTEPNLSNTLYSGSKYTSYGELHVYSDGRPMKFIKK</sequence>
<reference evidence="1" key="1">
    <citation type="journal article" date="2020" name="Nature">
        <title>Giant virus diversity and host interactions through global metagenomics.</title>
        <authorList>
            <person name="Schulz F."/>
            <person name="Roux S."/>
            <person name="Paez-Espino D."/>
            <person name="Jungbluth S."/>
            <person name="Walsh D.A."/>
            <person name="Denef V.J."/>
            <person name="McMahon K.D."/>
            <person name="Konstantinidis K.T."/>
            <person name="Eloe-Fadrosh E.A."/>
            <person name="Kyrpides N.C."/>
            <person name="Woyke T."/>
        </authorList>
    </citation>
    <scope>NUCLEOTIDE SEQUENCE</scope>
    <source>
        <strain evidence="1">GVMAG-M-3300023184-101</strain>
    </source>
</reference>
<organism evidence="1">
    <name type="scientific">viral metagenome</name>
    <dbReference type="NCBI Taxonomy" id="1070528"/>
    <lineage>
        <taxon>unclassified sequences</taxon>
        <taxon>metagenomes</taxon>
        <taxon>organismal metagenomes</taxon>
    </lineage>
</organism>
<accession>A0A6C0HGL7</accession>
<name>A0A6C0HGL7_9ZZZZ</name>
<evidence type="ECO:0000313" key="1">
    <source>
        <dbReference type="EMBL" id="QHT79520.1"/>
    </source>
</evidence>
<dbReference type="AlphaFoldDB" id="A0A6C0HGL7"/>